<evidence type="ECO:0000256" key="1">
    <source>
        <dbReference type="ARBA" id="ARBA00022598"/>
    </source>
</evidence>
<keyword evidence="3" id="KW-0067">ATP-binding</keyword>
<dbReference type="EMBL" id="CP021121">
    <property type="protein sequence ID" value="ARQ68449.1"/>
    <property type="molecule type" value="Genomic_DNA"/>
</dbReference>
<dbReference type="GO" id="GO:0005737">
    <property type="term" value="C:cytoplasm"/>
    <property type="evidence" value="ECO:0007669"/>
    <property type="project" value="InterPro"/>
</dbReference>
<proteinExistence type="predicted"/>
<reference evidence="6 7" key="1">
    <citation type="submission" date="2017-05" db="EMBL/GenBank/DDBJ databases">
        <title>Complete genome sequence of Streptomyces sp. SCSIO 03032 revealed the diverse biosynthetic pathways for its bioactive secondary metabolites.</title>
        <authorList>
            <person name="Ma L."/>
            <person name="Zhu Y."/>
            <person name="Zhang W."/>
            <person name="Zhang G."/>
            <person name="Tian X."/>
            <person name="Zhang S."/>
            <person name="Zhang C."/>
        </authorList>
    </citation>
    <scope>NUCLEOTIDE SEQUENCE [LARGE SCALE GENOMIC DNA]</scope>
    <source>
        <strain evidence="6 7">SCSIO 03032</strain>
    </source>
</reference>
<evidence type="ECO:0000259" key="5">
    <source>
        <dbReference type="SMART" id="SM01016"/>
    </source>
</evidence>
<evidence type="ECO:0000313" key="6">
    <source>
        <dbReference type="EMBL" id="ARQ68449.1"/>
    </source>
</evidence>
<organism evidence="6 7">
    <name type="scientific">Streptomyces marincola</name>
    <dbReference type="NCBI Taxonomy" id="2878388"/>
    <lineage>
        <taxon>Bacteria</taxon>
        <taxon>Bacillati</taxon>
        <taxon>Actinomycetota</taxon>
        <taxon>Actinomycetes</taxon>
        <taxon>Kitasatosporales</taxon>
        <taxon>Streptomycetaceae</taxon>
        <taxon>Streptomyces</taxon>
    </lineage>
</organism>
<dbReference type="KEGG" id="smao:CAG99_05910"/>
<keyword evidence="7" id="KW-1185">Reference proteome</keyword>
<dbReference type="AlphaFoldDB" id="A0A1W7CUT3"/>
<name>A0A1W7CUT3_9ACTN</name>
<dbReference type="InterPro" id="IPR008909">
    <property type="entry name" value="DALR_anticod-bd"/>
</dbReference>
<feature type="domain" description="DALR anticodon binding" evidence="4">
    <location>
        <begin position="137"/>
        <end position="244"/>
    </location>
</feature>
<evidence type="ECO:0008006" key="8">
    <source>
        <dbReference type="Google" id="ProtNLM"/>
    </source>
</evidence>
<sequence>MTPELLSEALLRSARELGFARVPERAVLRPRGAREWGTGIALTLAGPAGLSGPEAAARLRERLVAQPGVRGVEISGPGFLNIRLGEEADAALLRAVLARPAPPALPEDPARDAAAWAAAAGGRGLLVQREENPLFRVRYAHARTRALLRGGRALGVRPDPGAAAFDAPAERALLALLGERARSARHLVRVADALLATERARSSLPVGDEKPSAAHRARLALAQAAGAVLAGGLYRLGISAPDHL</sequence>
<dbReference type="SMART" id="SM00836">
    <property type="entry name" value="DALR_1"/>
    <property type="match status" value="1"/>
</dbReference>
<dbReference type="GO" id="GO:0004814">
    <property type="term" value="F:arginine-tRNA ligase activity"/>
    <property type="evidence" value="ECO:0007669"/>
    <property type="project" value="InterPro"/>
</dbReference>
<dbReference type="Gene3D" id="1.10.730.10">
    <property type="entry name" value="Isoleucyl-tRNA Synthetase, Domain 1"/>
    <property type="match status" value="1"/>
</dbReference>
<protein>
    <recommendedName>
        <fullName evidence="8">Arginine--tRNA ligase</fullName>
    </recommendedName>
</protein>
<dbReference type="RefSeq" id="WP_086157957.1">
    <property type="nucleotide sequence ID" value="NZ_CP021121.1"/>
</dbReference>
<keyword evidence="2" id="KW-0547">Nucleotide-binding</keyword>
<evidence type="ECO:0000256" key="2">
    <source>
        <dbReference type="ARBA" id="ARBA00022741"/>
    </source>
</evidence>
<dbReference type="Proteomes" id="UP000194218">
    <property type="component" value="Chromosome"/>
</dbReference>
<dbReference type="InterPro" id="IPR009080">
    <property type="entry name" value="tRNAsynth_Ia_anticodon-bd"/>
</dbReference>
<dbReference type="Pfam" id="PF03485">
    <property type="entry name" value="Arg_tRNA_synt_N"/>
    <property type="match status" value="1"/>
</dbReference>
<dbReference type="Gene3D" id="3.30.1360.70">
    <property type="entry name" value="Arginyl tRNA synthetase N-terminal domain"/>
    <property type="match status" value="1"/>
</dbReference>
<dbReference type="GO" id="GO:0005524">
    <property type="term" value="F:ATP binding"/>
    <property type="evidence" value="ECO:0007669"/>
    <property type="project" value="UniProtKB-KW"/>
</dbReference>
<accession>A0A1W7CUT3</accession>
<evidence type="ECO:0000259" key="4">
    <source>
        <dbReference type="SMART" id="SM00836"/>
    </source>
</evidence>
<evidence type="ECO:0000256" key="3">
    <source>
        <dbReference type="ARBA" id="ARBA00022840"/>
    </source>
</evidence>
<keyword evidence="1" id="KW-0436">Ligase</keyword>
<dbReference type="InterPro" id="IPR036695">
    <property type="entry name" value="Arg-tRNA-synth_N_sf"/>
</dbReference>
<gene>
    <name evidence="6" type="ORF">CAG99_05910</name>
</gene>
<dbReference type="SUPFAM" id="SSF55190">
    <property type="entry name" value="Arginyl-tRNA synthetase (ArgRS), N-terminal 'additional' domain"/>
    <property type="match status" value="1"/>
</dbReference>
<dbReference type="SUPFAM" id="SSF47323">
    <property type="entry name" value="Anticodon-binding domain of a subclass of class I aminoacyl-tRNA synthetases"/>
    <property type="match status" value="1"/>
</dbReference>
<feature type="domain" description="Arginyl tRNA synthetase N-terminal" evidence="5">
    <location>
        <begin position="4"/>
        <end position="84"/>
    </location>
</feature>
<evidence type="ECO:0000313" key="7">
    <source>
        <dbReference type="Proteomes" id="UP000194218"/>
    </source>
</evidence>
<dbReference type="OrthoDB" id="9803211at2"/>
<dbReference type="Pfam" id="PF05746">
    <property type="entry name" value="DALR_1"/>
    <property type="match status" value="1"/>
</dbReference>
<dbReference type="GO" id="GO:0006420">
    <property type="term" value="P:arginyl-tRNA aminoacylation"/>
    <property type="evidence" value="ECO:0007669"/>
    <property type="project" value="InterPro"/>
</dbReference>
<dbReference type="InterPro" id="IPR005148">
    <property type="entry name" value="Arg-tRNA-synth_N"/>
</dbReference>
<dbReference type="SMART" id="SM01016">
    <property type="entry name" value="Arg_tRNA_synt_N"/>
    <property type="match status" value="1"/>
</dbReference>